<dbReference type="Pfam" id="PF09409">
    <property type="entry name" value="PUB"/>
    <property type="match status" value="1"/>
</dbReference>
<evidence type="ECO:0000313" key="3">
    <source>
        <dbReference type="Proteomes" id="UP000294530"/>
    </source>
</evidence>
<dbReference type="AlphaFoldDB" id="A0A976IEI1"/>
<dbReference type="SMART" id="SM00580">
    <property type="entry name" value="PUG"/>
    <property type="match status" value="1"/>
</dbReference>
<organism evidence="2 3">
    <name type="scientific">Bremia lactucae</name>
    <name type="common">Lettuce downy mildew</name>
    <dbReference type="NCBI Taxonomy" id="4779"/>
    <lineage>
        <taxon>Eukaryota</taxon>
        <taxon>Sar</taxon>
        <taxon>Stramenopiles</taxon>
        <taxon>Oomycota</taxon>
        <taxon>Peronosporomycetes</taxon>
        <taxon>Peronosporales</taxon>
        <taxon>Peronosporaceae</taxon>
        <taxon>Bremia</taxon>
    </lineage>
</organism>
<keyword evidence="3" id="KW-1185">Reference proteome</keyword>
<evidence type="ECO:0000259" key="1">
    <source>
        <dbReference type="PROSITE" id="PS51397"/>
    </source>
</evidence>
<feature type="domain" description="WLM" evidence="1">
    <location>
        <begin position="118"/>
        <end position="306"/>
    </location>
</feature>
<accession>A0A976IEI1</accession>
<dbReference type="GeneID" id="94350400"/>
<dbReference type="OrthoDB" id="49605at2759"/>
<protein>
    <recommendedName>
        <fullName evidence="1">WLM domain-containing protein</fullName>
    </recommendedName>
</protein>
<comment type="caution">
    <text evidence="2">The sequence shown here is derived from an EMBL/GenBank/DDBJ whole genome shotgun (WGS) entry which is preliminary data.</text>
</comment>
<name>A0A976IEI1_BRELC</name>
<dbReference type="KEGG" id="blac:94350400"/>
<reference evidence="2 3" key="1">
    <citation type="journal article" date="2021" name="Genome Biol.">
        <title>AFLAP: assembly-free linkage analysis pipeline using k-mers from genome sequencing data.</title>
        <authorList>
            <person name="Fletcher K."/>
            <person name="Zhang L."/>
            <person name="Gil J."/>
            <person name="Han R."/>
            <person name="Cavanaugh K."/>
            <person name="Michelmore R."/>
        </authorList>
    </citation>
    <scope>NUCLEOTIDE SEQUENCE [LARGE SCALE GENOMIC DNA]</scope>
    <source>
        <strain evidence="2 3">SF5</strain>
    </source>
</reference>
<dbReference type="CDD" id="cd10463">
    <property type="entry name" value="PUB_WLM"/>
    <property type="match status" value="1"/>
</dbReference>
<dbReference type="RefSeq" id="XP_067818320.1">
    <property type="nucleotide sequence ID" value="XM_067964729.1"/>
</dbReference>
<dbReference type="SUPFAM" id="SSF143503">
    <property type="entry name" value="PUG domain-like"/>
    <property type="match status" value="1"/>
</dbReference>
<dbReference type="InterPro" id="IPR036339">
    <property type="entry name" value="PUB-like_dom_sf"/>
</dbReference>
<dbReference type="Proteomes" id="UP000294530">
    <property type="component" value="Unassembled WGS sequence"/>
</dbReference>
<dbReference type="Gene3D" id="1.20.58.2190">
    <property type="match status" value="1"/>
</dbReference>
<dbReference type="PROSITE" id="PS51397">
    <property type="entry name" value="WLM"/>
    <property type="match status" value="1"/>
</dbReference>
<dbReference type="EMBL" id="SHOA02000019">
    <property type="protein sequence ID" value="TDH68821.1"/>
    <property type="molecule type" value="Genomic_DNA"/>
</dbReference>
<dbReference type="Pfam" id="PF08325">
    <property type="entry name" value="WLM"/>
    <property type="match status" value="1"/>
</dbReference>
<dbReference type="PANTHER" id="PTHR47796:SF1">
    <property type="entry name" value="OS08G0500800 PROTEIN"/>
    <property type="match status" value="1"/>
</dbReference>
<gene>
    <name evidence="2" type="ORF">CCR75_006661</name>
</gene>
<dbReference type="InterPro" id="IPR013536">
    <property type="entry name" value="WLM_dom"/>
</dbReference>
<proteinExistence type="predicted"/>
<sequence length="484" mass="54399">MSLKVNVSYKDQAYALIFSDKLPPSVADLQAQIECFMGVQKDAQRLFQKRHRIDCSDPSRLLRDVCDTTMSLRLMTGASMKQIEEMEASHRVMQRNNTIRETRRVVNIAKRNEKTQARDALSTNYRFHAIEPLNHFAEKEKAQEILEKLANDRGILAVMAKHKWSVGVLAEMPPDGKVGVDPVCVMGLNQNMGQKILLRLRTDDLLGFRKYLSIKKVLFHELSHNVYSVHNNQFYQLMRQVEKECNELDWTNGGGATVGELSLISPQNNFSQSGLSGNRLGGGTLPSSRLLRIAPIEPRAQEEALYLSPNLDELLAKEVSAIASRTEPADKGWTVKDSKAKDVDIARPQSANTSHASRVLPQTQAETADIELATLAMSGREKRIYDAVNHLQSHYSTALIEKAASLLYQIVSNIITHPTDEKFRSIRKANRLFDGQVAKFPECLEFLLALGFEDQLDKFVLVREDPALLWIGRSTLESLLSAEA</sequence>
<evidence type="ECO:0000313" key="2">
    <source>
        <dbReference type="EMBL" id="TDH68821.1"/>
    </source>
</evidence>
<dbReference type="PANTHER" id="PTHR47796">
    <property type="entry name" value="ZINC METALLOPROTEINASE-LIKE PROTEIN"/>
    <property type="match status" value="1"/>
</dbReference>
<dbReference type="InterPro" id="IPR018997">
    <property type="entry name" value="PUB_domain"/>
</dbReference>